<evidence type="ECO:0000313" key="9">
    <source>
        <dbReference type="Proteomes" id="UP000809273"/>
    </source>
</evidence>
<dbReference type="Pfam" id="PF13510">
    <property type="entry name" value="Fer2_4"/>
    <property type="match status" value="1"/>
</dbReference>
<reference evidence="8" key="2">
    <citation type="submission" date="2021-01" db="EMBL/GenBank/DDBJ databases">
        <authorList>
            <person name="Hahn C.R."/>
            <person name="Youssef N.H."/>
            <person name="Elshahed M."/>
        </authorList>
    </citation>
    <scope>NUCLEOTIDE SEQUENCE</scope>
    <source>
        <strain evidence="8">Zod_Metabat.24</strain>
    </source>
</reference>
<evidence type="ECO:0000256" key="3">
    <source>
        <dbReference type="ARBA" id="ARBA00022737"/>
    </source>
</evidence>
<dbReference type="PANTHER" id="PTHR24960">
    <property type="entry name" value="PHOTOSYSTEM I IRON-SULFUR CENTER-RELATED"/>
    <property type="match status" value="1"/>
</dbReference>
<name>A0A9D8KFB6_9DELT</name>
<dbReference type="GO" id="GO:0046872">
    <property type="term" value="F:metal ion binding"/>
    <property type="evidence" value="ECO:0007669"/>
    <property type="project" value="UniProtKB-KW"/>
</dbReference>
<dbReference type="Gene3D" id="3.30.70.20">
    <property type="match status" value="1"/>
</dbReference>
<dbReference type="FunFam" id="3.30.70.20:FF:000035">
    <property type="entry name" value="Iron hydrogenase 1"/>
    <property type="match status" value="1"/>
</dbReference>
<protein>
    <submittedName>
        <fullName evidence="8">(2Fe-2S)-binding protein</fullName>
    </submittedName>
</protein>
<dbReference type="Pfam" id="PF14697">
    <property type="entry name" value="Fer4_21"/>
    <property type="match status" value="1"/>
</dbReference>
<dbReference type="SUPFAM" id="SSF54862">
    <property type="entry name" value="4Fe-4S ferredoxins"/>
    <property type="match status" value="1"/>
</dbReference>
<evidence type="ECO:0000259" key="7">
    <source>
        <dbReference type="PROSITE" id="PS51379"/>
    </source>
</evidence>
<comment type="caution">
    <text evidence="8">The sequence shown here is derived from an EMBL/GenBank/DDBJ whole genome shotgun (WGS) entry which is preliminary data.</text>
</comment>
<dbReference type="PROSITE" id="PS51085">
    <property type="entry name" value="2FE2S_FER_2"/>
    <property type="match status" value="1"/>
</dbReference>
<keyword evidence="5" id="KW-0411">Iron-sulfur</keyword>
<evidence type="ECO:0000259" key="6">
    <source>
        <dbReference type="PROSITE" id="PS51085"/>
    </source>
</evidence>
<dbReference type="PROSITE" id="PS51379">
    <property type="entry name" value="4FE4S_FER_2"/>
    <property type="match status" value="2"/>
</dbReference>
<dbReference type="InterPro" id="IPR036010">
    <property type="entry name" value="2Fe-2S_ferredoxin-like_sf"/>
</dbReference>
<feature type="domain" description="4Fe-4S ferredoxin-type" evidence="7">
    <location>
        <begin position="157"/>
        <end position="187"/>
    </location>
</feature>
<keyword evidence="2" id="KW-0479">Metal-binding</keyword>
<evidence type="ECO:0000256" key="1">
    <source>
        <dbReference type="ARBA" id="ARBA00022485"/>
    </source>
</evidence>
<dbReference type="GO" id="GO:0051539">
    <property type="term" value="F:4 iron, 4 sulfur cluster binding"/>
    <property type="evidence" value="ECO:0007669"/>
    <property type="project" value="UniProtKB-KW"/>
</dbReference>
<dbReference type="EMBL" id="JAFGIX010000032">
    <property type="protein sequence ID" value="MBN1572925.1"/>
    <property type="molecule type" value="Genomic_DNA"/>
</dbReference>
<dbReference type="CDD" id="cd00207">
    <property type="entry name" value="fer2"/>
    <property type="match status" value="1"/>
</dbReference>
<evidence type="ECO:0000256" key="2">
    <source>
        <dbReference type="ARBA" id="ARBA00022723"/>
    </source>
</evidence>
<dbReference type="PROSITE" id="PS00198">
    <property type="entry name" value="4FE4S_FER_1"/>
    <property type="match status" value="1"/>
</dbReference>
<dbReference type="PANTHER" id="PTHR24960:SF84">
    <property type="entry name" value="HYDROGENASE SUBUNIT"/>
    <property type="match status" value="1"/>
</dbReference>
<dbReference type="Proteomes" id="UP000809273">
    <property type="component" value="Unassembled WGS sequence"/>
</dbReference>
<keyword evidence="4" id="KW-0408">Iron</keyword>
<organism evidence="8 9">
    <name type="scientific">Candidatus Zymogenus saltonus</name>
    <dbReference type="NCBI Taxonomy" id="2844893"/>
    <lineage>
        <taxon>Bacteria</taxon>
        <taxon>Deltaproteobacteria</taxon>
        <taxon>Candidatus Zymogenia</taxon>
        <taxon>Candidatus Zymogeniales</taxon>
        <taxon>Candidatus Zymogenaceae</taxon>
        <taxon>Candidatus Zymogenus</taxon>
    </lineage>
</organism>
<dbReference type="SUPFAM" id="SSF54292">
    <property type="entry name" value="2Fe-2S ferredoxin-like"/>
    <property type="match status" value="1"/>
</dbReference>
<keyword evidence="1" id="KW-0004">4Fe-4S</keyword>
<dbReference type="InterPro" id="IPR050157">
    <property type="entry name" value="PSI_iron-sulfur_center"/>
</dbReference>
<dbReference type="InterPro" id="IPR001041">
    <property type="entry name" value="2Fe-2S_ferredoxin-type"/>
</dbReference>
<feature type="domain" description="4Fe-4S ferredoxin-type" evidence="7">
    <location>
        <begin position="117"/>
        <end position="145"/>
    </location>
</feature>
<keyword evidence="3" id="KW-0677">Repeat</keyword>
<gene>
    <name evidence="8" type="ORF">JW984_06995</name>
</gene>
<evidence type="ECO:0000256" key="4">
    <source>
        <dbReference type="ARBA" id="ARBA00023004"/>
    </source>
</evidence>
<dbReference type="AlphaFoldDB" id="A0A9D8KFB6"/>
<dbReference type="InterPro" id="IPR017896">
    <property type="entry name" value="4Fe4S_Fe-S-bd"/>
</dbReference>
<proteinExistence type="predicted"/>
<accession>A0A9D8KFB6</accession>
<reference evidence="8" key="1">
    <citation type="journal article" date="2021" name="Environ. Microbiol.">
        <title>Genomic characterization of three novel Desulfobacterota classes expand the metabolic and phylogenetic diversity of the phylum.</title>
        <authorList>
            <person name="Murphy C.L."/>
            <person name="Biggerstaff J."/>
            <person name="Eichhorn A."/>
            <person name="Ewing E."/>
            <person name="Shahan R."/>
            <person name="Soriano D."/>
            <person name="Stewart S."/>
            <person name="VanMol K."/>
            <person name="Walker R."/>
            <person name="Walters P."/>
            <person name="Elshahed M.S."/>
            <person name="Youssef N.H."/>
        </authorList>
    </citation>
    <scope>NUCLEOTIDE SEQUENCE</scope>
    <source>
        <strain evidence="8">Zod_Metabat.24</strain>
    </source>
</reference>
<dbReference type="InterPro" id="IPR017900">
    <property type="entry name" value="4Fe4S_Fe_S_CS"/>
</dbReference>
<feature type="domain" description="2Fe-2S ferredoxin-type" evidence="6">
    <location>
        <begin position="3"/>
        <end position="83"/>
    </location>
</feature>
<dbReference type="Gene3D" id="3.10.20.740">
    <property type="match status" value="1"/>
</dbReference>
<evidence type="ECO:0000313" key="8">
    <source>
        <dbReference type="EMBL" id="MBN1572925.1"/>
    </source>
</evidence>
<sequence>MKEVVKIELNGEEIEVKKGATLLSIARERHVYIPTLCHNDALEPYGVCRMCLVEIEERGRMRVVTSCNYPAKEGLKVKTDTERVVLTRNVVIELLLARAPENEEIKKLAEFYGVKGGRLELVNDECILCGMCVRTCDEVVGVKALGFANRGIDRVPATPFMESSETCIGCGSCVYVCPTGYIKMRDENGKRYIENWKVELELSRCESCGAYIAPKRQLDYIRNLADLPEDFYNLCWNCR</sequence>
<evidence type="ECO:0000256" key="5">
    <source>
        <dbReference type="ARBA" id="ARBA00023014"/>
    </source>
</evidence>